<sequence>MADASHQTAEMRDQQANGVRCEAHVGRRGLCRGSAVVGTGPSGRITDSSTSERFSTASCVEKLGTASDFGRWRARPKTYNHHKYKCDATIRQVRVVVGARVHVPSGPLLDRFWTGVVIRPAAMGQEARCREQLLDRIATKHTVETADCPEPDAGTPALPARRTLSPLHSGLQEQAGRPENSPKAGAHAREIFRRHIGCSGPLTPGEAAGTQTPVGPSTRILHIP</sequence>
<organism evidence="2 3">
    <name type="scientific">Lineolata rhizophorae</name>
    <dbReference type="NCBI Taxonomy" id="578093"/>
    <lineage>
        <taxon>Eukaryota</taxon>
        <taxon>Fungi</taxon>
        <taxon>Dikarya</taxon>
        <taxon>Ascomycota</taxon>
        <taxon>Pezizomycotina</taxon>
        <taxon>Dothideomycetes</taxon>
        <taxon>Dothideomycetes incertae sedis</taxon>
        <taxon>Lineolatales</taxon>
        <taxon>Lineolataceae</taxon>
        <taxon>Lineolata</taxon>
    </lineage>
</organism>
<dbReference type="AlphaFoldDB" id="A0A6A6NLL7"/>
<name>A0A6A6NLL7_9PEZI</name>
<feature type="region of interest" description="Disordered" evidence="1">
    <location>
        <begin position="197"/>
        <end position="224"/>
    </location>
</feature>
<evidence type="ECO:0000256" key="1">
    <source>
        <dbReference type="SAM" id="MobiDB-lite"/>
    </source>
</evidence>
<proteinExistence type="predicted"/>
<dbReference type="EMBL" id="MU001706">
    <property type="protein sequence ID" value="KAF2452620.1"/>
    <property type="molecule type" value="Genomic_DNA"/>
</dbReference>
<evidence type="ECO:0000313" key="2">
    <source>
        <dbReference type="EMBL" id="KAF2452620.1"/>
    </source>
</evidence>
<gene>
    <name evidence="2" type="ORF">BDY21DRAFT_367655</name>
</gene>
<reference evidence="2" key="1">
    <citation type="journal article" date="2020" name="Stud. Mycol.">
        <title>101 Dothideomycetes genomes: a test case for predicting lifestyles and emergence of pathogens.</title>
        <authorList>
            <person name="Haridas S."/>
            <person name="Albert R."/>
            <person name="Binder M."/>
            <person name="Bloem J."/>
            <person name="Labutti K."/>
            <person name="Salamov A."/>
            <person name="Andreopoulos B."/>
            <person name="Baker S."/>
            <person name="Barry K."/>
            <person name="Bills G."/>
            <person name="Bluhm B."/>
            <person name="Cannon C."/>
            <person name="Castanera R."/>
            <person name="Culley D."/>
            <person name="Daum C."/>
            <person name="Ezra D."/>
            <person name="Gonzalez J."/>
            <person name="Henrissat B."/>
            <person name="Kuo A."/>
            <person name="Liang C."/>
            <person name="Lipzen A."/>
            <person name="Lutzoni F."/>
            <person name="Magnuson J."/>
            <person name="Mondo S."/>
            <person name="Nolan M."/>
            <person name="Ohm R."/>
            <person name="Pangilinan J."/>
            <person name="Park H.-J."/>
            <person name="Ramirez L."/>
            <person name="Alfaro M."/>
            <person name="Sun H."/>
            <person name="Tritt A."/>
            <person name="Yoshinaga Y."/>
            <person name="Zwiers L.-H."/>
            <person name="Turgeon B."/>
            <person name="Goodwin S."/>
            <person name="Spatafora J."/>
            <person name="Crous P."/>
            <person name="Grigoriev I."/>
        </authorList>
    </citation>
    <scope>NUCLEOTIDE SEQUENCE</scope>
    <source>
        <strain evidence="2">ATCC 16933</strain>
    </source>
</reference>
<dbReference type="Proteomes" id="UP000799766">
    <property type="component" value="Unassembled WGS sequence"/>
</dbReference>
<keyword evidence="3" id="KW-1185">Reference proteome</keyword>
<accession>A0A6A6NLL7</accession>
<evidence type="ECO:0000313" key="3">
    <source>
        <dbReference type="Proteomes" id="UP000799766"/>
    </source>
</evidence>
<protein>
    <submittedName>
        <fullName evidence="2">Uncharacterized protein</fullName>
    </submittedName>
</protein>